<dbReference type="InterPro" id="IPR035979">
    <property type="entry name" value="RBD_domain_sf"/>
</dbReference>
<dbReference type="InterPro" id="IPR050441">
    <property type="entry name" value="RBM"/>
</dbReference>
<sequence>MQTASITRVVYVQGMNFNTTENDLLNFFSPCGNITKVRVMYDDFKRPKGTGYVAFETHEMALKALSLDEKLFKYRTIYVDLNRSPKMEIRMTQKEEEESYFKPSYGIRYPDEIDLRKNDAKNNNDVSNGFYAEYMKYLNRQWKKNIFSFNQNHEEEEKKDKNDEKKEEEMQKAKEVDIDDPNKFNKAIFDTIVKVDHPKNESKRKHHHHHHRKHKHRHSKHRHHNNSNYEYSSDDVYYTELPE</sequence>
<dbReference type="PANTHER" id="PTHR48034">
    <property type="entry name" value="TRANSFORMER-2 SEX-DETERMINING PROTEIN-RELATED"/>
    <property type="match status" value="1"/>
</dbReference>
<reference evidence="4" key="1">
    <citation type="submission" date="2016-10" db="EMBL/GenBank/DDBJ databases">
        <authorList>
            <person name="Benchimol M."/>
            <person name="Almeida L.G."/>
            <person name="Vasconcelos A.T."/>
            <person name="Perreira-Neves A."/>
            <person name="Rosa I.A."/>
            <person name="Tasca T."/>
            <person name="Bogo M.R."/>
            <person name="de Souza W."/>
        </authorList>
    </citation>
    <scope>NUCLEOTIDE SEQUENCE [LARGE SCALE GENOMIC DNA]</scope>
    <source>
        <strain evidence="4">K</strain>
    </source>
</reference>
<dbReference type="CDD" id="cd00590">
    <property type="entry name" value="RRM_SF"/>
    <property type="match status" value="1"/>
</dbReference>
<proteinExistence type="predicted"/>
<feature type="domain" description="RRM" evidence="3">
    <location>
        <begin position="8"/>
        <end position="84"/>
    </location>
</feature>
<evidence type="ECO:0000256" key="1">
    <source>
        <dbReference type="PROSITE-ProRule" id="PRU00176"/>
    </source>
</evidence>
<dbReference type="GO" id="GO:0003723">
    <property type="term" value="F:RNA binding"/>
    <property type="evidence" value="ECO:0007669"/>
    <property type="project" value="UniProtKB-UniRule"/>
</dbReference>
<dbReference type="Pfam" id="PF00076">
    <property type="entry name" value="RRM_1"/>
    <property type="match status" value="1"/>
</dbReference>
<dbReference type="SMART" id="SM00360">
    <property type="entry name" value="RRM"/>
    <property type="match status" value="1"/>
</dbReference>
<feature type="region of interest" description="Disordered" evidence="2">
    <location>
        <begin position="193"/>
        <end position="243"/>
    </location>
</feature>
<dbReference type="InterPro" id="IPR000504">
    <property type="entry name" value="RRM_dom"/>
</dbReference>
<feature type="region of interest" description="Disordered" evidence="2">
    <location>
        <begin position="153"/>
        <end position="181"/>
    </location>
</feature>
<keyword evidence="1" id="KW-0694">RNA-binding</keyword>
<dbReference type="Proteomes" id="UP000179807">
    <property type="component" value="Unassembled WGS sequence"/>
</dbReference>
<comment type="caution">
    <text evidence="4">The sequence shown here is derived from an EMBL/GenBank/DDBJ whole genome shotgun (WGS) entry which is preliminary data.</text>
</comment>
<dbReference type="GeneID" id="94825267"/>
<dbReference type="VEuPathDB" id="TrichDB:TRFO_02236"/>
<name>A0A1J4JCW7_9EUKA</name>
<evidence type="ECO:0000256" key="2">
    <source>
        <dbReference type="SAM" id="MobiDB-lite"/>
    </source>
</evidence>
<dbReference type="SUPFAM" id="SSF54928">
    <property type="entry name" value="RNA-binding domain, RBD"/>
    <property type="match status" value="1"/>
</dbReference>
<organism evidence="4 5">
    <name type="scientific">Tritrichomonas foetus</name>
    <dbReference type="NCBI Taxonomy" id="1144522"/>
    <lineage>
        <taxon>Eukaryota</taxon>
        <taxon>Metamonada</taxon>
        <taxon>Parabasalia</taxon>
        <taxon>Tritrichomonadida</taxon>
        <taxon>Tritrichomonadidae</taxon>
        <taxon>Tritrichomonas</taxon>
    </lineage>
</organism>
<dbReference type="InterPro" id="IPR012677">
    <property type="entry name" value="Nucleotide-bd_a/b_plait_sf"/>
</dbReference>
<feature type="compositionally biased region" description="Basic residues" evidence="2">
    <location>
        <begin position="202"/>
        <end position="225"/>
    </location>
</feature>
<dbReference type="AlphaFoldDB" id="A0A1J4JCW7"/>
<protein>
    <recommendedName>
        <fullName evidence="3">RRM domain-containing protein</fullName>
    </recommendedName>
</protein>
<dbReference type="Gene3D" id="3.30.70.330">
    <property type="match status" value="1"/>
</dbReference>
<dbReference type="PROSITE" id="PS50102">
    <property type="entry name" value="RRM"/>
    <property type="match status" value="1"/>
</dbReference>
<evidence type="ECO:0000313" key="4">
    <source>
        <dbReference type="EMBL" id="OHS95253.1"/>
    </source>
</evidence>
<keyword evidence="5" id="KW-1185">Reference proteome</keyword>
<evidence type="ECO:0000259" key="3">
    <source>
        <dbReference type="PROSITE" id="PS50102"/>
    </source>
</evidence>
<accession>A0A1J4JCW7</accession>
<gene>
    <name evidence="4" type="ORF">TRFO_02236</name>
</gene>
<evidence type="ECO:0000313" key="5">
    <source>
        <dbReference type="Proteomes" id="UP000179807"/>
    </source>
</evidence>
<dbReference type="OrthoDB" id="439808at2759"/>
<dbReference type="EMBL" id="MLAK01001259">
    <property type="protein sequence ID" value="OHS95253.1"/>
    <property type="molecule type" value="Genomic_DNA"/>
</dbReference>
<dbReference type="RefSeq" id="XP_068348390.1">
    <property type="nucleotide sequence ID" value="XM_068490563.1"/>
</dbReference>